<evidence type="ECO:0000259" key="9">
    <source>
        <dbReference type="PROSITE" id="PS51779"/>
    </source>
</evidence>
<dbReference type="STRING" id="369723.Strop_3211"/>
<evidence type="ECO:0000256" key="2">
    <source>
        <dbReference type="ARBA" id="ARBA00022475"/>
    </source>
</evidence>
<keyword evidence="4 8" id="KW-0812">Transmembrane</keyword>
<comment type="subcellular location">
    <subcellularLocation>
        <location evidence="8">Cell membrane</location>
        <topology evidence="8">Single-pass type II membrane protein</topology>
    </subcellularLocation>
    <subcellularLocation>
        <location evidence="1">Membrane</location>
    </subcellularLocation>
    <text evidence="8">Localizes to the division septum.</text>
</comment>
<dbReference type="PANTHER" id="PTHR37820">
    <property type="entry name" value="CELL DIVISION PROTEIN DIVIB"/>
    <property type="match status" value="1"/>
</dbReference>
<name>A4X9R4_SALTO</name>
<dbReference type="InterPro" id="IPR050487">
    <property type="entry name" value="FtsQ_DivIB"/>
</dbReference>
<keyword evidence="5 8" id="KW-1133">Transmembrane helix</keyword>
<dbReference type="InterPro" id="IPR005548">
    <property type="entry name" value="Cell_div_FtsQ/DivIB_C"/>
</dbReference>
<dbReference type="eggNOG" id="COG1589">
    <property type="taxonomic scope" value="Bacteria"/>
</dbReference>
<protein>
    <recommendedName>
        <fullName evidence="8">Cell division protein FtsQ</fullName>
    </recommendedName>
</protein>
<evidence type="ECO:0000256" key="5">
    <source>
        <dbReference type="ARBA" id="ARBA00022989"/>
    </source>
</evidence>
<dbReference type="Proteomes" id="UP000000235">
    <property type="component" value="Chromosome"/>
</dbReference>
<dbReference type="GO" id="GO:0043093">
    <property type="term" value="P:FtsZ-dependent cytokinesis"/>
    <property type="evidence" value="ECO:0007669"/>
    <property type="project" value="UniProtKB-UniRule"/>
</dbReference>
<dbReference type="KEGG" id="stp:Strop_3211"/>
<dbReference type="AlphaFoldDB" id="A4X9R4"/>
<dbReference type="Pfam" id="PF08478">
    <property type="entry name" value="POTRA_1"/>
    <property type="match status" value="1"/>
</dbReference>
<feature type="transmembrane region" description="Helical" evidence="8">
    <location>
        <begin position="55"/>
        <end position="77"/>
    </location>
</feature>
<feature type="domain" description="POTRA" evidence="9">
    <location>
        <begin position="82"/>
        <end position="150"/>
    </location>
</feature>
<evidence type="ECO:0000256" key="4">
    <source>
        <dbReference type="ARBA" id="ARBA00022692"/>
    </source>
</evidence>
<evidence type="ECO:0000313" key="10">
    <source>
        <dbReference type="EMBL" id="ABP55645.1"/>
    </source>
</evidence>
<keyword evidence="6 8" id="KW-0472">Membrane</keyword>
<evidence type="ECO:0000313" key="11">
    <source>
        <dbReference type="Proteomes" id="UP000000235"/>
    </source>
</evidence>
<dbReference type="PROSITE" id="PS51779">
    <property type="entry name" value="POTRA"/>
    <property type="match status" value="1"/>
</dbReference>
<comment type="function">
    <text evidence="8">Essential cell division protein.</text>
</comment>
<dbReference type="Pfam" id="PF03799">
    <property type="entry name" value="FtsQ_DivIB_C"/>
    <property type="match status" value="1"/>
</dbReference>
<dbReference type="PATRIC" id="fig|369723.5.peg.3303"/>
<proteinExistence type="inferred from homology"/>
<dbReference type="PANTHER" id="PTHR37820:SF1">
    <property type="entry name" value="CELL DIVISION PROTEIN FTSQ"/>
    <property type="match status" value="1"/>
</dbReference>
<evidence type="ECO:0000256" key="3">
    <source>
        <dbReference type="ARBA" id="ARBA00022618"/>
    </source>
</evidence>
<comment type="similarity">
    <text evidence="8">Belongs to the FtsQ/DivIB family. FtsQ subfamily.</text>
</comment>
<keyword evidence="7 8" id="KW-0131">Cell cycle</keyword>
<reference evidence="11" key="1">
    <citation type="journal article" date="2007" name="Proc. Natl. Acad. Sci. U.S.A.">
        <title>Genome sequencing reveals complex secondary metabolome in the marine actinomycete Salinispora tropica.</title>
        <authorList>
            <person name="Udwary D.W."/>
            <person name="Zeigler L."/>
            <person name="Asolkar R.N."/>
            <person name="Singan V."/>
            <person name="Lapidus A."/>
            <person name="Fenical W."/>
            <person name="Jensen P.R."/>
            <person name="Moore B.S."/>
        </authorList>
    </citation>
    <scope>NUCLEOTIDE SEQUENCE [LARGE SCALE GENOMIC DNA]</scope>
    <source>
        <strain evidence="11">ATCC BAA-916 / DSM 44818 / CNB-440</strain>
    </source>
</reference>
<dbReference type="GO" id="GO:0005886">
    <property type="term" value="C:plasma membrane"/>
    <property type="evidence" value="ECO:0007669"/>
    <property type="project" value="UniProtKB-SubCell"/>
</dbReference>
<dbReference type="HOGENOM" id="CLU_047677_1_0_11"/>
<gene>
    <name evidence="8" type="primary">ftsQ</name>
    <name evidence="10" type="ordered locus">Strop_3211</name>
</gene>
<dbReference type="GO" id="GO:0032153">
    <property type="term" value="C:cell division site"/>
    <property type="evidence" value="ECO:0007669"/>
    <property type="project" value="UniProtKB-UniRule"/>
</dbReference>
<dbReference type="GO" id="GO:0090529">
    <property type="term" value="P:cell septum assembly"/>
    <property type="evidence" value="ECO:0007669"/>
    <property type="project" value="InterPro"/>
</dbReference>
<keyword evidence="11" id="KW-1185">Reference proteome</keyword>
<evidence type="ECO:0000256" key="1">
    <source>
        <dbReference type="ARBA" id="ARBA00004370"/>
    </source>
</evidence>
<evidence type="ECO:0000256" key="8">
    <source>
        <dbReference type="HAMAP-Rule" id="MF_00911"/>
    </source>
</evidence>
<dbReference type="InterPro" id="IPR034746">
    <property type="entry name" value="POTRA"/>
</dbReference>
<evidence type="ECO:0000256" key="6">
    <source>
        <dbReference type="ARBA" id="ARBA00023136"/>
    </source>
</evidence>
<dbReference type="InterPro" id="IPR013685">
    <property type="entry name" value="POTRA_FtsQ_type"/>
</dbReference>
<dbReference type="EMBL" id="CP000667">
    <property type="protein sequence ID" value="ABP55645.1"/>
    <property type="molecule type" value="Genomic_DNA"/>
</dbReference>
<dbReference type="Gene3D" id="3.10.20.310">
    <property type="entry name" value="membrane protein fhac"/>
    <property type="match status" value="1"/>
</dbReference>
<keyword evidence="2 8" id="KW-1003">Cell membrane</keyword>
<organism evidence="10 11">
    <name type="scientific">Salinispora tropica (strain ATCC BAA-916 / DSM 44818 / JCM 13857 / NBRC 105044 / CNB-440)</name>
    <dbReference type="NCBI Taxonomy" id="369723"/>
    <lineage>
        <taxon>Bacteria</taxon>
        <taxon>Bacillati</taxon>
        <taxon>Actinomycetota</taxon>
        <taxon>Actinomycetes</taxon>
        <taxon>Micromonosporales</taxon>
        <taxon>Micromonosporaceae</taxon>
        <taxon>Salinispora</taxon>
    </lineage>
</organism>
<evidence type="ECO:0000256" key="7">
    <source>
        <dbReference type="ARBA" id="ARBA00023306"/>
    </source>
</evidence>
<sequence>MSSGPTRRRTSGVEGGVGRRRGPVRRWQLVRAGRDAVPASTRRFMARARQRRMRAVLPWALAVGGLALAGLVGWVLVGTGLFGVREVRVEGAELVTSVEVRDVAGVPDGTPLARVDLAATAGRIGALPAVERVDVTRDWPDVLVVRLTERTGAAVVPQDGQFLVVDATGVVFRRLSAPPDGLPVIRLATPGPADPETQAALAVLAELTPQLRAELLDITVEGLARLTLHLRDERRVVWGDATRGADKARVATALLNRAAATIDVSAPDVVTIR</sequence>
<dbReference type="InterPro" id="IPR026579">
    <property type="entry name" value="FtsQ"/>
</dbReference>
<accession>A4X9R4</accession>
<dbReference type="HAMAP" id="MF_00911">
    <property type="entry name" value="FtsQ_subfam"/>
    <property type="match status" value="1"/>
</dbReference>
<keyword evidence="3 8" id="KW-0132">Cell division</keyword>